<accession>A0ABX0JH81</accession>
<organism evidence="3 4">
    <name type="scientific">Paenibacillus agricola</name>
    <dbReference type="NCBI Taxonomy" id="2716264"/>
    <lineage>
        <taxon>Bacteria</taxon>
        <taxon>Bacillati</taxon>
        <taxon>Bacillota</taxon>
        <taxon>Bacilli</taxon>
        <taxon>Bacillales</taxon>
        <taxon>Paenibacillaceae</taxon>
        <taxon>Paenibacillus</taxon>
    </lineage>
</organism>
<dbReference type="Gene3D" id="3.20.20.100">
    <property type="entry name" value="NADP-dependent oxidoreductase domain"/>
    <property type="match status" value="1"/>
</dbReference>
<evidence type="ECO:0000259" key="2">
    <source>
        <dbReference type="Pfam" id="PF00248"/>
    </source>
</evidence>
<dbReference type="RefSeq" id="WP_166154604.1">
    <property type="nucleotide sequence ID" value="NZ_JAAOIW010000015.1"/>
</dbReference>
<sequence length="344" mass="38109">MEYRNFGRTGIKVSSITLGTGAFGSWGNTDEEECKRIVEESIAAGINFIDTADVYAGGVSEEIVGKALKSRREEIVLGTKVGMQMGNGINRRGNSKRWIKNALEDSLRRLQTDYVDVYQLHRPDLDTDIEETLGILTDLVKEGKIRYIGTSGFQAWQLTESQWASERWKLERFASEQPPYSILNRSIELDVLAAAQKYGLGVLVWSPLSGGLLTGKYSVGQTAEAGSRAERFKGNVLGNVVDPHRPENRVKFEKIHLLQDLANEAGLTLAHMAVAFTQAHPAVTSTIIGPRTRGQLQESLKGIELRLSTDVLDAIDKIVAPGQTLDDMERAWEPGWLAVANRRR</sequence>
<dbReference type="InterPro" id="IPR020471">
    <property type="entry name" value="AKR"/>
</dbReference>
<gene>
    <name evidence="3" type="ORF">G9U52_29945</name>
</gene>
<dbReference type="InterPro" id="IPR023210">
    <property type="entry name" value="NADP_OxRdtase_dom"/>
</dbReference>
<dbReference type="InterPro" id="IPR036812">
    <property type="entry name" value="NAD(P)_OxRdtase_dom_sf"/>
</dbReference>
<evidence type="ECO:0000313" key="4">
    <source>
        <dbReference type="Proteomes" id="UP001165962"/>
    </source>
</evidence>
<dbReference type="EMBL" id="JAAOIW010000015">
    <property type="protein sequence ID" value="NHN34048.1"/>
    <property type="molecule type" value="Genomic_DNA"/>
</dbReference>
<dbReference type="PANTHER" id="PTHR43364:SF4">
    <property type="entry name" value="NAD(P)-LINKED OXIDOREDUCTASE SUPERFAMILY PROTEIN"/>
    <property type="match status" value="1"/>
</dbReference>
<name>A0ABX0JH81_9BACL</name>
<dbReference type="PANTHER" id="PTHR43364">
    <property type="entry name" value="NADH-SPECIFIC METHYLGLYOXAL REDUCTASE-RELATED"/>
    <property type="match status" value="1"/>
</dbReference>
<dbReference type="SUPFAM" id="SSF51430">
    <property type="entry name" value="NAD(P)-linked oxidoreductase"/>
    <property type="match status" value="1"/>
</dbReference>
<comment type="caution">
    <text evidence="3">The sequence shown here is derived from an EMBL/GenBank/DDBJ whole genome shotgun (WGS) entry which is preliminary data.</text>
</comment>
<evidence type="ECO:0000313" key="3">
    <source>
        <dbReference type="EMBL" id="NHN34048.1"/>
    </source>
</evidence>
<keyword evidence="1" id="KW-0560">Oxidoreductase</keyword>
<keyword evidence="4" id="KW-1185">Reference proteome</keyword>
<protein>
    <submittedName>
        <fullName evidence="3">Aldo/keto reductase</fullName>
    </submittedName>
</protein>
<dbReference type="Pfam" id="PF00248">
    <property type="entry name" value="Aldo_ket_red"/>
    <property type="match status" value="1"/>
</dbReference>
<dbReference type="InterPro" id="IPR050523">
    <property type="entry name" value="AKR_Detox_Biosynth"/>
</dbReference>
<dbReference type="Proteomes" id="UP001165962">
    <property type="component" value="Unassembled WGS sequence"/>
</dbReference>
<reference evidence="3" key="1">
    <citation type="submission" date="2020-03" db="EMBL/GenBank/DDBJ databases">
        <title>Draft sequencing of Paenibacilllus sp. S3N08.</title>
        <authorList>
            <person name="Kim D.-U."/>
        </authorList>
    </citation>
    <scope>NUCLEOTIDE SEQUENCE</scope>
    <source>
        <strain evidence="3">S3N08</strain>
    </source>
</reference>
<feature type="domain" description="NADP-dependent oxidoreductase" evidence="2">
    <location>
        <begin position="16"/>
        <end position="319"/>
    </location>
</feature>
<evidence type="ECO:0000256" key="1">
    <source>
        <dbReference type="ARBA" id="ARBA00023002"/>
    </source>
</evidence>
<proteinExistence type="predicted"/>
<dbReference type="PRINTS" id="PR00069">
    <property type="entry name" value="ALDKETRDTASE"/>
</dbReference>